<feature type="transmembrane region" description="Helical" evidence="3">
    <location>
        <begin position="671"/>
        <end position="692"/>
    </location>
</feature>
<keyword evidence="6" id="KW-1185">Reference proteome</keyword>
<dbReference type="SMART" id="SM00408">
    <property type="entry name" value="IGc2"/>
    <property type="match status" value="6"/>
</dbReference>
<dbReference type="GO" id="GO:0007411">
    <property type="term" value="P:axon guidance"/>
    <property type="evidence" value="ECO:0007669"/>
    <property type="project" value="TreeGrafter"/>
</dbReference>
<dbReference type="AlphaFoldDB" id="A0AAD9R1W1"/>
<dbReference type="FunFam" id="2.60.40.10:FF:000032">
    <property type="entry name" value="palladin isoform X1"/>
    <property type="match status" value="1"/>
</dbReference>
<dbReference type="Proteomes" id="UP001249851">
    <property type="component" value="Unassembled WGS sequence"/>
</dbReference>
<feature type="domain" description="Ig-like" evidence="4">
    <location>
        <begin position="582"/>
        <end position="664"/>
    </location>
</feature>
<dbReference type="SMART" id="SM00409">
    <property type="entry name" value="IG"/>
    <property type="match status" value="6"/>
</dbReference>
<organism evidence="5 6">
    <name type="scientific">Acropora cervicornis</name>
    <name type="common">Staghorn coral</name>
    <dbReference type="NCBI Taxonomy" id="6130"/>
    <lineage>
        <taxon>Eukaryota</taxon>
        <taxon>Metazoa</taxon>
        <taxon>Cnidaria</taxon>
        <taxon>Anthozoa</taxon>
        <taxon>Hexacorallia</taxon>
        <taxon>Scleractinia</taxon>
        <taxon>Astrocoeniina</taxon>
        <taxon>Acroporidae</taxon>
        <taxon>Acropora</taxon>
    </lineage>
</organism>
<dbReference type="InterPro" id="IPR003599">
    <property type="entry name" value="Ig_sub"/>
</dbReference>
<reference evidence="5" key="2">
    <citation type="journal article" date="2023" name="Science">
        <title>Genomic signatures of disease resistance in endangered staghorn corals.</title>
        <authorList>
            <person name="Vollmer S.V."/>
            <person name="Selwyn J.D."/>
            <person name="Despard B.A."/>
            <person name="Roesel C.L."/>
        </authorList>
    </citation>
    <scope>NUCLEOTIDE SEQUENCE</scope>
    <source>
        <strain evidence="5">K2</strain>
    </source>
</reference>
<dbReference type="EMBL" id="JARQWQ010000006">
    <property type="protein sequence ID" value="KAK2571298.1"/>
    <property type="molecule type" value="Genomic_DNA"/>
</dbReference>
<feature type="domain" description="Ig-like" evidence="4">
    <location>
        <begin position="124"/>
        <end position="191"/>
    </location>
</feature>
<evidence type="ECO:0000259" key="4">
    <source>
        <dbReference type="PROSITE" id="PS50835"/>
    </source>
</evidence>
<dbReference type="PANTHER" id="PTHR10075:SF103">
    <property type="entry name" value="ROUNDABOUT HOMOLOG 4"/>
    <property type="match status" value="1"/>
</dbReference>
<dbReference type="Pfam" id="PF13927">
    <property type="entry name" value="Ig_3"/>
    <property type="match status" value="4"/>
</dbReference>
<dbReference type="GO" id="GO:0098632">
    <property type="term" value="F:cell-cell adhesion mediator activity"/>
    <property type="evidence" value="ECO:0007669"/>
    <property type="project" value="TreeGrafter"/>
</dbReference>
<dbReference type="InterPro" id="IPR007110">
    <property type="entry name" value="Ig-like_dom"/>
</dbReference>
<feature type="domain" description="Ig-like" evidence="4">
    <location>
        <begin position="484"/>
        <end position="570"/>
    </location>
</feature>
<name>A0AAD9R1W1_ACRCE</name>
<evidence type="ECO:0000313" key="5">
    <source>
        <dbReference type="EMBL" id="KAK2571298.1"/>
    </source>
</evidence>
<accession>A0AAD9R1W1</accession>
<evidence type="ECO:0000256" key="1">
    <source>
        <dbReference type="ARBA" id="ARBA00023157"/>
    </source>
</evidence>
<dbReference type="PANTHER" id="PTHR10075">
    <property type="entry name" value="BASIGIN RELATED"/>
    <property type="match status" value="1"/>
</dbReference>
<dbReference type="SUPFAM" id="SSF48726">
    <property type="entry name" value="Immunoglobulin"/>
    <property type="match status" value="6"/>
</dbReference>
<dbReference type="InterPro" id="IPR013783">
    <property type="entry name" value="Ig-like_fold"/>
</dbReference>
<dbReference type="GO" id="GO:0007156">
    <property type="term" value="P:homophilic cell adhesion via plasma membrane adhesion molecules"/>
    <property type="evidence" value="ECO:0007669"/>
    <property type="project" value="TreeGrafter"/>
</dbReference>
<dbReference type="GO" id="GO:0030424">
    <property type="term" value="C:axon"/>
    <property type="evidence" value="ECO:0007669"/>
    <property type="project" value="TreeGrafter"/>
</dbReference>
<dbReference type="InterPro" id="IPR003598">
    <property type="entry name" value="Ig_sub2"/>
</dbReference>
<protein>
    <submittedName>
        <fullName evidence="5">Hemicentin-2</fullName>
    </submittedName>
</protein>
<evidence type="ECO:0000256" key="2">
    <source>
        <dbReference type="ARBA" id="ARBA00023319"/>
    </source>
</evidence>
<dbReference type="CDD" id="cd00096">
    <property type="entry name" value="Ig"/>
    <property type="match status" value="2"/>
</dbReference>
<dbReference type="PROSITE" id="PS50835">
    <property type="entry name" value="IG_LIKE"/>
    <property type="match status" value="6"/>
</dbReference>
<keyword evidence="1" id="KW-1015">Disulfide bond</keyword>
<keyword evidence="3" id="KW-0812">Transmembrane</keyword>
<feature type="domain" description="Ig-like" evidence="4">
    <location>
        <begin position="210"/>
        <end position="275"/>
    </location>
</feature>
<evidence type="ECO:0000256" key="3">
    <source>
        <dbReference type="SAM" id="Phobius"/>
    </source>
</evidence>
<dbReference type="GO" id="GO:0005886">
    <property type="term" value="C:plasma membrane"/>
    <property type="evidence" value="ECO:0007669"/>
    <property type="project" value="TreeGrafter"/>
</dbReference>
<dbReference type="GO" id="GO:0070593">
    <property type="term" value="P:dendrite self-avoidance"/>
    <property type="evidence" value="ECO:0007669"/>
    <property type="project" value="TreeGrafter"/>
</dbReference>
<keyword evidence="3" id="KW-0472">Membrane</keyword>
<dbReference type="Pfam" id="PF07679">
    <property type="entry name" value="I-set"/>
    <property type="match status" value="1"/>
</dbReference>
<feature type="domain" description="Ig-like" evidence="4">
    <location>
        <begin position="309"/>
        <end position="389"/>
    </location>
</feature>
<keyword evidence="2" id="KW-0393">Immunoglobulin domain</keyword>
<dbReference type="InterPro" id="IPR036179">
    <property type="entry name" value="Ig-like_dom_sf"/>
</dbReference>
<comment type="caution">
    <text evidence="5">The sequence shown here is derived from an EMBL/GenBank/DDBJ whole genome shotgun (WGS) entry which is preliminary data.</text>
</comment>
<gene>
    <name evidence="5" type="ORF">P5673_003878</name>
</gene>
<proteinExistence type="predicted"/>
<dbReference type="InterPro" id="IPR013098">
    <property type="entry name" value="Ig_I-set"/>
</dbReference>
<reference evidence="5" key="1">
    <citation type="journal article" date="2023" name="G3 (Bethesda)">
        <title>Whole genome assembly and annotation of the endangered Caribbean coral Acropora cervicornis.</title>
        <authorList>
            <person name="Selwyn J.D."/>
            <person name="Vollmer S.V."/>
        </authorList>
    </citation>
    <scope>NUCLEOTIDE SEQUENCE</scope>
    <source>
        <strain evidence="5">K2</strain>
    </source>
</reference>
<sequence length="745" mass="82289">MVINSNDSDKATAFEVTDAPHSTVVVESGRIPYNHRKQVLNLAAWNVRRTNDSTDSCRPERATAIISTELATANIDIYALSEVRRDGTGNIVERDHTIHWSGGNKKEAENRTVLEKKHHVCDLQSTETVKCLKVKPELNQGISWYHGSTSVKIKSGGRIEVNGFSLKINNVQLDDAGTYECRGVSSTRFYTIYVNAKFIHKTPNQAFICGDPGIIHCSALGNPAPQFKWSRQDGRGLGRFIQLANGSLKVESIRREDNGTYICTIKQSRGSDSISEKSQSIIVSVIVDRVISNKIHRSSDILFSLEVRPKLSLSGPRLPVTEGENVTLTCNIIDGVPKPELISWSREEISLDEKKTTMVLRSIKKEQEGTYTCEASNEGGSANDSIKVIVDSKTLKFFPPKLNPDFKDESVSVFLHSLSRITCSEIADPEPNVTWTKNGIFFVDNNTLTISNVTLKDAGQYRCTAKNRAGKINATVWIDVLAFPVVDVYPRNQTVLEGRPTTMNCTAKGVPRPTLSWTFDNGELPPDAAISNSSFQSILHLSKTSKGMEGWYTCKAKNQAGNACSNSSLRVLGKGFTSTNHVQTLNCVIYSIHKAIKHLCFRKTNCDDIFKTAPLSIGRARIQHIGNISTLVIENVLTSDSGKYSCMAVNKAGSASSFVDVTVTAKTTVQWYFIVGPLLAVTVLAFVVLYLWKRRIAGTCALNIASFLGPYQDNKMRSTELKVNCGCSMKTKKNKKNMNIDNNFT</sequence>
<keyword evidence="3" id="KW-1133">Transmembrane helix</keyword>
<evidence type="ECO:0000313" key="6">
    <source>
        <dbReference type="Proteomes" id="UP001249851"/>
    </source>
</evidence>
<feature type="domain" description="Ig-like" evidence="4">
    <location>
        <begin position="400"/>
        <end position="479"/>
    </location>
</feature>
<dbReference type="Gene3D" id="2.60.40.10">
    <property type="entry name" value="Immunoglobulins"/>
    <property type="match status" value="6"/>
</dbReference>